<sequence>MLILASKRIKTMSSPDDIFVDGDCARTQVKVDKFTFTWTVENFSVWFNGMSDSSKCLTSPTFSSDGDNKLKWHLTLKIVNEQNLGLYLNFSPLSEASTVKAKFKLSIVNAKYEEENVFDSPKVCYFHAKQMTWGYHDFISADILLKEGTRLLPNDELTIVCEIGEVNIVNISDDSKKMKSKTKSKLIEDELSKDLGNLFVKEKCSDVTLAVGAHELKAHRLILSARSDVFAAMFEHEMDESKLNRVVITDIDPEVVKEMLNFMYTGKAPNLNKMAQGLLAAADKYALEGLKVMCEEALSVNLATENAAEILILADLQSAAQLKDQTMAFIKTHITEVMGTQGWKDMIKPFPGLIAEVLQAFSQ</sequence>
<evidence type="ECO:0000256" key="2">
    <source>
        <dbReference type="ARBA" id="ARBA00004906"/>
    </source>
</evidence>
<dbReference type="Gene3D" id="3.30.710.10">
    <property type="entry name" value="Potassium Channel Kv1.1, Chain A"/>
    <property type="match status" value="1"/>
</dbReference>
<evidence type="ECO:0000313" key="9">
    <source>
        <dbReference type="Proteomes" id="UP000092445"/>
    </source>
</evidence>
<dbReference type="InterPro" id="IPR008974">
    <property type="entry name" value="TRAF-like"/>
</dbReference>
<reference evidence="8" key="2">
    <citation type="submission" date="2020-05" db="UniProtKB">
        <authorList>
            <consortium name="EnsemblMetazoa"/>
        </authorList>
    </citation>
    <scope>IDENTIFICATION</scope>
    <source>
        <strain evidence="8">IAEA</strain>
    </source>
</reference>
<dbReference type="InterPro" id="IPR011333">
    <property type="entry name" value="SKP1/BTB/POZ_sf"/>
</dbReference>
<dbReference type="GO" id="GO:0005634">
    <property type="term" value="C:nucleus"/>
    <property type="evidence" value="ECO:0007669"/>
    <property type="project" value="UniProtKB-SubCell"/>
</dbReference>
<feature type="domain" description="MATH" evidence="7">
    <location>
        <begin position="33"/>
        <end position="163"/>
    </location>
</feature>
<dbReference type="STRING" id="7398.A0A1A9ZZW4"/>
<protein>
    <recommendedName>
        <fullName evidence="10">BTB domain-containing protein</fullName>
    </recommendedName>
</protein>
<evidence type="ECO:0000256" key="3">
    <source>
        <dbReference type="ARBA" id="ARBA00010846"/>
    </source>
</evidence>
<dbReference type="InterPro" id="IPR056423">
    <property type="entry name" value="BACK_BPM_SPOP"/>
</dbReference>
<dbReference type="GO" id="GO:0030163">
    <property type="term" value="P:protein catabolic process"/>
    <property type="evidence" value="ECO:0007669"/>
    <property type="project" value="UniProtKB-ARBA"/>
</dbReference>
<dbReference type="SUPFAM" id="SSF49599">
    <property type="entry name" value="TRAF domain-like"/>
    <property type="match status" value="1"/>
</dbReference>
<keyword evidence="4" id="KW-0833">Ubl conjugation pathway</keyword>
<organism evidence="8 9">
    <name type="scientific">Glossina pallidipes</name>
    <name type="common">Tsetse fly</name>
    <dbReference type="NCBI Taxonomy" id="7398"/>
    <lineage>
        <taxon>Eukaryota</taxon>
        <taxon>Metazoa</taxon>
        <taxon>Ecdysozoa</taxon>
        <taxon>Arthropoda</taxon>
        <taxon>Hexapoda</taxon>
        <taxon>Insecta</taxon>
        <taxon>Pterygota</taxon>
        <taxon>Neoptera</taxon>
        <taxon>Endopterygota</taxon>
        <taxon>Diptera</taxon>
        <taxon>Brachycera</taxon>
        <taxon>Muscomorpha</taxon>
        <taxon>Hippoboscoidea</taxon>
        <taxon>Glossinidae</taxon>
        <taxon>Glossina</taxon>
    </lineage>
</organism>
<evidence type="ECO:0000256" key="5">
    <source>
        <dbReference type="ARBA" id="ARBA00023242"/>
    </source>
</evidence>
<accession>A0A1A9ZZW4</accession>
<comment type="pathway">
    <text evidence="2">Protein modification; protein ubiquitination.</text>
</comment>
<evidence type="ECO:0000259" key="6">
    <source>
        <dbReference type="PROSITE" id="PS50097"/>
    </source>
</evidence>
<evidence type="ECO:0000313" key="8">
    <source>
        <dbReference type="EnsemblMetazoa" id="GPAI030168-PA"/>
    </source>
</evidence>
<comment type="subcellular location">
    <subcellularLocation>
        <location evidence="1">Nucleus</location>
    </subcellularLocation>
</comment>
<dbReference type="Proteomes" id="UP000092445">
    <property type="component" value="Unassembled WGS sequence"/>
</dbReference>
<feature type="domain" description="BTB" evidence="6">
    <location>
        <begin position="205"/>
        <end position="267"/>
    </location>
</feature>
<dbReference type="Pfam" id="PF22486">
    <property type="entry name" value="MATH_2"/>
    <property type="match status" value="1"/>
</dbReference>
<comment type="similarity">
    <text evidence="3">Belongs to the Tdpoz family.</text>
</comment>
<dbReference type="PROSITE" id="PS50144">
    <property type="entry name" value="MATH"/>
    <property type="match status" value="1"/>
</dbReference>
<dbReference type="Pfam" id="PF24570">
    <property type="entry name" value="BACK_BPM_SPOP"/>
    <property type="match status" value="1"/>
</dbReference>
<dbReference type="Gene3D" id="2.60.210.10">
    <property type="entry name" value="Apoptosis, Tumor Necrosis Factor Receptor Associated Protein 2, Chain A"/>
    <property type="match status" value="1"/>
</dbReference>
<dbReference type="FunFam" id="3.30.710.10:FF:000159">
    <property type="entry name" value="Speckle-type POZ protein B"/>
    <property type="match status" value="1"/>
</dbReference>
<evidence type="ECO:0000256" key="1">
    <source>
        <dbReference type="ARBA" id="ARBA00004123"/>
    </source>
</evidence>
<evidence type="ECO:0008006" key="10">
    <source>
        <dbReference type="Google" id="ProtNLM"/>
    </source>
</evidence>
<evidence type="ECO:0000259" key="7">
    <source>
        <dbReference type="PROSITE" id="PS50144"/>
    </source>
</evidence>
<dbReference type="Pfam" id="PF00651">
    <property type="entry name" value="BTB"/>
    <property type="match status" value="1"/>
</dbReference>
<dbReference type="Gene3D" id="6.20.250.50">
    <property type="match status" value="1"/>
</dbReference>
<dbReference type="EnsemblMetazoa" id="GPAI030168-RA">
    <property type="protein sequence ID" value="GPAI030168-PA"/>
    <property type="gene ID" value="GPAI030168"/>
</dbReference>
<dbReference type="InterPro" id="IPR002083">
    <property type="entry name" value="MATH/TRAF_dom"/>
</dbReference>
<dbReference type="PROSITE" id="PS50097">
    <property type="entry name" value="BTB"/>
    <property type="match status" value="1"/>
</dbReference>
<keyword evidence="9" id="KW-1185">Reference proteome</keyword>
<dbReference type="SMART" id="SM00225">
    <property type="entry name" value="BTB"/>
    <property type="match status" value="1"/>
</dbReference>
<dbReference type="VEuPathDB" id="VectorBase:GPAI030168"/>
<dbReference type="SUPFAM" id="SSF54695">
    <property type="entry name" value="POZ domain"/>
    <property type="match status" value="1"/>
</dbReference>
<dbReference type="Gene3D" id="6.10.250.3030">
    <property type="match status" value="1"/>
</dbReference>
<dbReference type="AlphaFoldDB" id="A0A1A9ZZW4"/>
<keyword evidence="5" id="KW-0539">Nucleus</keyword>
<dbReference type="PANTHER" id="PTHR24413">
    <property type="entry name" value="SPECKLE-TYPE POZ PROTEIN"/>
    <property type="match status" value="1"/>
</dbReference>
<evidence type="ECO:0000256" key="4">
    <source>
        <dbReference type="ARBA" id="ARBA00022786"/>
    </source>
</evidence>
<proteinExistence type="inferred from homology"/>
<reference evidence="9" key="1">
    <citation type="submission" date="2014-03" db="EMBL/GenBank/DDBJ databases">
        <authorList>
            <person name="Aksoy S."/>
            <person name="Warren W."/>
            <person name="Wilson R.K."/>
        </authorList>
    </citation>
    <scope>NUCLEOTIDE SEQUENCE [LARGE SCALE GENOMIC DNA]</scope>
    <source>
        <strain evidence="9">IAEA</strain>
    </source>
</reference>
<dbReference type="InterPro" id="IPR000210">
    <property type="entry name" value="BTB/POZ_dom"/>
</dbReference>
<name>A0A1A9ZZW4_GLOPL</name>